<organism evidence="5 6">
    <name type="scientific">Monopterus albus</name>
    <name type="common">Swamp eel</name>
    <dbReference type="NCBI Taxonomy" id="43700"/>
    <lineage>
        <taxon>Eukaryota</taxon>
        <taxon>Metazoa</taxon>
        <taxon>Chordata</taxon>
        <taxon>Craniata</taxon>
        <taxon>Vertebrata</taxon>
        <taxon>Euteleostomi</taxon>
        <taxon>Actinopterygii</taxon>
        <taxon>Neopterygii</taxon>
        <taxon>Teleostei</taxon>
        <taxon>Neoteleostei</taxon>
        <taxon>Acanthomorphata</taxon>
        <taxon>Anabantaria</taxon>
        <taxon>Synbranchiformes</taxon>
        <taxon>Synbranchidae</taxon>
        <taxon>Monopterus</taxon>
    </lineage>
</organism>
<dbReference type="Proteomes" id="UP000261600">
    <property type="component" value="Unplaced"/>
</dbReference>
<evidence type="ECO:0000259" key="4">
    <source>
        <dbReference type="Pfam" id="PF12928"/>
    </source>
</evidence>
<name>A0A3Q3KJ22_MONAL</name>
<reference evidence="5" key="1">
    <citation type="submission" date="2025-08" db="UniProtKB">
        <authorList>
            <consortium name="Ensembl"/>
        </authorList>
    </citation>
    <scope>IDENTIFICATION</scope>
</reference>
<dbReference type="Ensembl" id="ENSMALT00000030256.1">
    <property type="protein sequence ID" value="ENSMALP00000029726.1"/>
    <property type="gene ID" value="ENSMALG00000020573.1"/>
</dbReference>
<feature type="region of interest" description="Disordered" evidence="3">
    <location>
        <begin position="176"/>
        <end position="264"/>
    </location>
</feature>
<keyword evidence="6" id="KW-1185">Reference proteome</keyword>
<dbReference type="STRING" id="43700.ENSMALP00000029726"/>
<comment type="similarity">
    <text evidence="1">Belongs to the SEN54 family.</text>
</comment>
<dbReference type="RefSeq" id="XP_020460583.1">
    <property type="nucleotide sequence ID" value="XM_020604927.1"/>
</dbReference>
<accession>A0A3Q3KJ22</accession>
<evidence type="ECO:0000256" key="2">
    <source>
        <dbReference type="ARBA" id="ARBA00022694"/>
    </source>
</evidence>
<feature type="region of interest" description="Disordered" evidence="3">
    <location>
        <begin position="340"/>
        <end position="364"/>
    </location>
</feature>
<dbReference type="AlphaFoldDB" id="A0A3Q3KJ22"/>
<feature type="compositionally biased region" description="Low complexity" evidence="3">
    <location>
        <begin position="201"/>
        <end position="212"/>
    </location>
</feature>
<feature type="compositionally biased region" description="Basic and acidic residues" evidence="3">
    <location>
        <begin position="346"/>
        <end position="356"/>
    </location>
</feature>
<dbReference type="InterPro" id="IPR024337">
    <property type="entry name" value="tRNA_splic_suSen54"/>
</dbReference>
<evidence type="ECO:0000256" key="1">
    <source>
        <dbReference type="ARBA" id="ARBA00005736"/>
    </source>
</evidence>
<dbReference type="GeneID" id="109962857"/>
<dbReference type="GO" id="GO:0000379">
    <property type="term" value="P:tRNA-type intron splice site recognition and cleavage"/>
    <property type="evidence" value="ECO:0007669"/>
    <property type="project" value="TreeGrafter"/>
</dbReference>
<keyword evidence="2" id="KW-0819">tRNA processing</keyword>
<sequence>MADQNKADTGESLYNEILSPSELFAARSRSHKVPVRGQKDFFPDGSEEQRQRLEQSLNEHWSLISEERVERLGSLVKGAWIPNDQVVELQSPAGKFWQTMGFSASGKQCLLPEEALYLMECGNLQVFYKDLPLSIQDGYERFLSSNTVGLQQYLVFGHLKRLGYVVHRFDPSSEPSAYARQLNLPQSSARAGRQLKRKRSASPTPTPSSSHTEAQEECTSVRMEEDSCSYEGEKDKDLPVSQLTASRETSKVHTATTSTAAEGRGSTWWRTDVLGDWGHRSDHSSTSGSSCWDFSSIHFPDLGSREHLPSCLASPDPSLLPGALAVGVCDTAPWRQRINLRKVRMSSKEQKREEDKRRRRRDVNKDREVQRCRNWAEYQELLVRRQSRRKGRPAHLWNREVMPLHDPTQPVSTGELLDKISVIKSTTLLEEASRIKGSDEWKISFNVYQPDSVADFKKSNPGKPYARMCVCSFENPVPDLRAMKLLAFQSGDIPVVFAVVDHGDISFYTFKDFQLPTDVYL</sequence>
<feature type="compositionally biased region" description="Polar residues" evidence="3">
    <location>
        <begin position="241"/>
        <end position="260"/>
    </location>
</feature>
<proteinExistence type="inferred from homology"/>
<evidence type="ECO:0000313" key="5">
    <source>
        <dbReference type="Ensembl" id="ENSMALP00000029726.1"/>
    </source>
</evidence>
<evidence type="ECO:0000313" key="6">
    <source>
        <dbReference type="Proteomes" id="UP000261600"/>
    </source>
</evidence>
<dbReference type="PANTHER" id="PTHR21027">
    <property type="entry name" value="TRNA-SPLICING ENDONUCLEASE SUBUNIT SEN54"/>
    <property type="match status" value="1"/>
</dbReference>
<dbReference type="GO" id="GO:0000214">
    <property type="term" value="C:tRNA-intron endonuclease complex"/>
    <property type="evidence" value="ECO:0007669"/>
    <property type="project" value="TreeGrafter"/>
</dbReference>
<protein>
    <recommendedName>
        <fullName evidence="4">tRNA-splicing endonuclease subunit Sen54 N-terminal domain-containing protein</fullName>
    </recommendedName>
</protein>
<dbReference type="KEGG" id="malb:109962857"/>
<dbReference type="CTD" id="283989"/>
<feature type="domain" description="tRNA-splicing endonuclease subunit Sen54 N-terminal" evidence="4">
    <location>
        <begin position="62"/>
        <end position="128"/>
    </location>
</feature>
<reference evidence="5" key="2">
    <citation type="submission" date="2025-09" db="UniProtKB">
        <authorList>
            <consortium name="Ensembl"/>
        </authorList>
    </citation>
    <scope>IDENTIFICATION</scope>
</reference>
<evidence type="ECO:0000256" key="3">
    <source>
        <dbReference type="SAM" id="MobiDB-lite"/>
    </source>
</evidence>
<dbReference type="Pfam" id="PF12928">
    <property type="entry name" value="tRNA_int_end_N2"/>
    <property type="match status" value="1"/>
</dbReference>
<dbReference type="InterPro" id="IPR024336">
    <property type="entry name" value="tRNA_splic_suSen54_N"/>
</dbReference>
<dbReference type="PANTHER" id="PTHR21027:SF1">
    <property type="entry name" value="TRNA-SPLICING ENDONUCLEASE SUBUNIT SEN54"/>
    <property type="match status" value="1"/>
</dbReference>
<dbReference type="OrthoDB" id="408683at2759"/>